<evidence type="ECO:0000256" key="5">
    <source>
        <dbReference type="ARBA" id="ARBA00023136"/>
    </source>
</evidence>
<evidence type="ECO:0000256" key="3">
    <source>
        <dbReference type="ARBA" id="ARBA00022692"/>
    </source>
</evidence>
<organism evidence="7 8">
    <name type="scientific">Fusibacter ferrireducens</name>
    <dbReference type="NCBI Taxonomy" id="2785058"/>
    <lineage>
        <taxon>Bacteria</taxon>
        <taxon>Bacillati</taxon>
        <taxon>Bacillota</taxon>
        <taxon>Clostridia</taxon>
        <taxon>Eubacteriales</taxon>
        <taxon>Eubacteriales Family XII. Incertae Sedis</taxon>
        <taxon>Fusibacter</taxon>
    </lineage>
</organism>
<accession>A0ABR9ZQD3</accession>
<comment type="caution">
    <text evidence="7">The sequence shown here is derived from an EMBL/GenBank/DDBJ whole genome shotgun (WGS) entry which is preliminary data.</text>
</comment>
<dbReference type="Pfam" id="PF01810">
    <property type="entry name" value="LysE"/>
    <property type="match status" value="1"/>
</dbReference>
<dbReference type="PANTHER" id="PTHR30086">
    <property type="entry name" value="ARGININE EXPORTER PROTEIN ARGO"/>
    <property type="match status" value="1"/>
</dbReference>
<dbReference type="Proteomes" id="UP000614200">
    <property type="component" value="Unassembled WGS sequence"/>
</dbReference>
<dbReference type="PANTHER" id="PTHR30086:SF20">
    <property type="entry name" value="ARGININE EXPORTER PROTEIN ARGO-RELATED"/>
    <property type="match status" value="1"/>
</dbReference>
<keyword evidence="5 6" id="KW-0472">Membrane</keyword>
<keyword evidence="2" id="KW-1003">Cell membrane</keyword>
<evidence type="ECO:0000313" key="8">
    <source>
        <dbReference type="Proteomes" id="UP000614200"/>
    </source>
</evidence>
<keyword evidence="3 6" id="KW-0812">Transmembrane</keyword>
<reference evidence="7 8" key="1">
    <citation type="submission" date="2020-11" db="EMBL/GenBank/DDBJ databases">
        <title>Fusibacter basophilias sp. nov.</title>
        <authorList>
            <person name="Qiu D."/>
        </authorList>
    </citation>
    <scope>NUCLEOTIDE SEQUENCE [LARGE SCALE GENOMIC DNA]</scope>
    <source>
        <strain evidence="7 8">Q10-2</strain>
    </source>
</reference>
<comment type="subcellular location">
    <subcellularLocation>
        <location evidence="1">Cell membrane</location>
        <topology evidence="1">Multi-pass membrane protein</topology>
    </subcellularLocation>
</comment>
<feature type="transmembrane region" description="Helical" evidence="6">
    <location>
        <begin position="140"/>
        <end position="166"/>
    </location>
</feature>
<evidence type="ECO:0000313" key="7">
    <source>
        <dbReference type="EMBL" id="MBF4692672.1"/>
    </source>
</evidence>
<evidence type="ECO:0000256" key="6">
    <source>
        <dbReference type="SAM" id="Phobius"/>
    </source>
</evidence>
<name>A0ABR9ZQD3_9FIRM</name>
<proteinExistence type="predicted"/>
<gene>
    <name evidence="7" type="ORF">ISU02_06060</name>
</gene>
<keyword evidence="4 6" id="KW-1133">Transmembrane helix</keyword>
<feature type="transmembrane region" description="Helical" evidence="6">
    <location>
        <begin position="178"/>
        <end position="199"/>
    </location>
</feature>
<protein>
    <submittedName>
        <fullName evidence="7">LysE family transporter</fullName>
    </submittedName>
</protein>
<keyword evidence="8" id="KW-1185">Reference proteome</keyword>
<dbReference type="RefSeq" id="WP_194700912.1">
    <property type="nucleotide sequence ID" value="NZ_JADKNH010000003.1"/>
</dbReference>
<evidence type="ECO:0000256" key="2">
    <source>
        <dbReference type="ARBA" id="ARBA00022475"/>
    </source>
</evidence>
<feature type="transmembrane region" description="Helical" evidence="6">
    <location>
        <begin position="12"/>
        <end position="30"/>
    </location>
</feature>
<sequence length="203" mass="22269">MKYFIDGLLLGFAYVAPIGVQNIFVINSAISDKRMRSFLTALIVIFFDITLALACFWGVGSLFENAYILKMVVYLVGGIAVVKIGHGLLNSEIKAPTESAETLPISKVIVSACLVTWFNPQALIDGSLLLGAYRASLAPNFALLFIVGVCIASMTWFVSLSSIIATFKYQMSVKILTIINRVCGIVIVFYGLRLIYIFLENAF</sequence>
<evidence type="ECO:0000256" key="1">
    <source>
        <dbReference type="ARBA" id="ARBA00004651"/>
    </source>
</evidence>
<dbReference type="EMBL" id="JADKNH010000003">
    <property type="protein sequence ID" value="MBF4692672.1"/>
    <property type="molecule type" value="Genomic_DNA"/>
</dbReference>
<dbReference type="InterPro" id="IPR001123">
    <property type="entry name" value="LeuE-type"/>
</dbReference>
<feature type="transmembrane region" description="Helical" evidence="6">
    <location>
        <begin position="37"/>
        <end position="59"/>
    </location>
</feature>
<evidence type="ECO:0000256" key="4">
    <source>
        <dbReference type="ARBA" id="ARBA00022989"/>
    </source>
</evidence>